<dbReference type="PANTHER" id="PTHR32322:SF2">
    <property type="entry name" value="EAMA DOMAIN-CONTAINING PROTEIN"/>
    <property type="match status" value="1"/>
</dbReference>
<keyword evidence="5 6" id="KW-0472">Membrane</keyword>
<evidence type="ECO:0000259" key="8">
    <source>
        <dbReference type="Pfam" id="PF00892"/>
    </source>
</evidence>
<feature type="transmembrane region" description="Helical" evidence="6">
    <location>
        <begin position="66"/>
        <end position="85"/>
    </location>
</feature>
<evidence type="ECO:0000256" key="6">
    <source>
        <dbReference type="SAM" id="Phobius"/>
    </source>
</evidence>
<comment type="subcellular location">
    <subcellularLocation>
        <location evidence="1">Membrane</location>
        <topology evidence="1">Multi-pass membrane protein</topology>
    </subcellularLocation>
</comment>
<dbReference type="Pfam" id="PF00892">
    <property type="entry name" value="EamA"/>
    <property type="match status" value="2"/>
</dbReference>
<evidence type="ECO:0000256" key="2">
    <source>
        <dbReference type="ARBA" id="ARBA00007362"/>
    </source>
</evidence>
<dbReference type="InterPro" id="IPR037185">
    <property type="entry name" value="EmrE-like"/>
</dbReference>
<evidence type="ECO:0000313" key="9">
    <source>
        <dbReference type="EMBL" id="MDI9860671.1"/>
    </source>
</evidence>
<feature type="transmembrane region" description="Helical" evidence="6">
    <location>
        <begin position="29"/>
        <end position="52"/>
    </location>
</feature>
<feature type="signal peptide" evidence="7">
    <location>
        <begin position="1"/>
        <end position="19"/>
    </location>
</feature>
<keyword evidence="10" id="KW-1185">Reference proteome</keyword>
<evidence type="ECO:0000256" key="5">
    <source>
        <dbReference type="ARBA" id="ARBA00023136"/>
    </source>
</evidence>
<evidence type="ECO:0000256" key="4">
    <source>
        <dbReference type="ARBA" id="ARBA00022989"/>
    </source>
</evidence>
<comment type="similarity">
    <text evidence="2">Belongs to the EamA transporter family.</text>
</comment>
<feature type="transmembrane region" description="Helical" evidence="6">
    <location>
        <begin position="209"/>
        <end position="232"/>
    </location>
</feature>
<protein>
    <submittedName>
        <fullName evidence="9">EamA family transporter</fullName>
    </submittedName>
</protein>
<name>A0ABT6YAR3_9BACT</name>
<keyword evidence="7" id="KW-0732">Signal</keyword>
<feature type="transmembrane region" description="Helical" evidence="6">
    <location>
        <begin position="146"/>
        <end position="166"/>
    </location>
</feature>
<feature type="domain" description="EamA" evidence="8">
    <location>
        <begin position="3"/>
        <end position="135"/>
    </location>
</feature>
<feature type="transmembrane region" description="Helical" evidence="6">
    <location>
        <begin position="262"/>
        <end position="280"/>
    </location>
</feature>
<evidence type="ECO:0000256" key="1">
    <source>
        <dbReference type="ARBA" id="ARBA00004141"/>
    </source>
</evidence>
<comment type="caution">
    <text evidence="9">The sequence shown here is derived from an EMBL/GenBank/DDBJ whole genome shotgun (WGS) entry which is preliminary data.</text>
</comment>
<evidence type="ECO:0000256" key="3">
    <source>
        <dbReference type="ARBA" id="ARBA00022692"/>
    </source>
</evidence>
<feature type="transmembrane region" description="Helical" evidence="6">
    <location>
        <begin position="91"/>
        <end position="111"/>
    </location>
</feature>
<dbReference type="PANTHER" id="PTHR32322">
    <property type="entry name" value="INNER MEMBRANE TRANSPORTER"/>
    <property type="match status" value="1"/>
</dbReference>
<evidence type="ECO:0000256" key="7">
    <source>
        <dbReference type="SAM" id="SignalP"/>
    </source>
</evidence>
<keyword evidence="4 6" id="KW-1133">Transmembrane helix</keyword>
<dbReference type="EMBL" id="JASHIF010000012">
    <property type="protein sequence ID" value="MDI9860671.1"/>
    <property type="molecule type" value="Genomic_DNA"/>
</dbReference>
<dbReference type="SUPFAM" id="SSF103481">
    <property type="entry name" value="Multidrug resistance efflux transporter EmrE"/>
    <property type="match status" value="2"/>
</dbReference>
<feature type="transmembrane region" description="Helical" evidence="6">
    <location>
        <begin position="123"/>
        <end position="140"/>
    </location>
</feature>
<accession>A0ABT6YAR3</accession>
<feature type="transmembrane region" description="Helical" evidence="6">
    <location>
        <begin position="239"/>
        <end position="256"/>
    </location>
</feature>
<evidence type="ECO:0000313" key="10">
    <source>
        <dbReference type="Proteomes" id="UP001236507"/>
    </source>
</evidence>
<dbReference type="InterPro" id="IPR000620">
    <property type="entry name" value="EamA_dom"/>
</dbReference>
<feature type="chain" id="PRO_5045250883" evidence="7">
    <location>
        <begin position="20"/>
        <end position="291"/>
    </location>
</feature>
<organism evidence="9 10">
    <name type="scientific">Flectobacillus roseus</name>
    <dbReference type="NCBI Taxonomy" id="502259"/>
    <lineage>
        <taxon>Bacteria</taxon>
        <taxon>Pseudomonadati</taxon>
        <taxon>Bacteroidota</taxon>
        <taxon>Cytophagia</taxon>
        <taxon>Cytophagales</taxon>
        <taxon>Flectobacillaceae</taxon>
        <taxon>Flectobacillus</taxon>
    </lineage>
</organism>
<proteinExistence type="inferred from homology"/>
<keyword evidence="3 6" id="KW-0812">Transmembrane</keyword>
<gene>
    <name evidence="9" type="ORF">QM524_15755</name>
</gene>
<dbReference type="Proteomes" id="UP001236507">
    <property type="component" value="Unassembled WGS sequence"/>
</dbReference>
<reference evidence="9 10" key="1">
    <citation type="submission" date="2023-05" db="EMBL/GenBank/DDBJ databases">
        <title>Novel species of genus Flectobacillus isolated from stream in China.</title>
        <authorList>
            <person name="Lu H."/>
        </authorList>
    </citation>
    <scope>NUCLEOTIDE SEQUENCE [LARGE SCALE GENOMIC DNA]</scope>
    <source>
        <strain evidence="9 10">KCTC 42575</strain>
    </source>
</reference>
<feature type="domain" description="EamA" evidence="8">
    <location>
        <begin position="148"/>
        <end position="279"/>
    </location>
</feature>
<sequence>MKNILAGLFFAMLWASASAATKIGLLDAQPFVIGNCRFFIAGFIMLSASLILQKSRLPQGKEWKQLAIYGFLNVTLYLGCFVLAMKKVSAGIGSLSTATNPLIISVISAIWMKRAIKKGELTGLILGILGVAIATYPLLVKSYASVDGLLILATSMISYSVGTIYYSQQKWDLPLLTINGWQVLIGGIMLLPVTFFMTDWENNHYTVRFWSSVFWLVVPVSIAAVQLWLYLLKTDAVKASLWLFLCPIFGFLYASVLLDEPITTYTYIGTALVILGLYVAQREKFQSKSST</sequence>
<dbReference type="RefSeq" id="WP_283345303.1">
    <property type="nucleotide sequence ID" value="NZ_JASHIF010000012.1"/>
</dbReference>
<dbReference type="InterPro" id="IPR050638">
    <property type="entry name" value="AA-Vitamin_Transporters"/>
</dbReference>
<feature type="transmembrane region" description="Helical" evidence="6">
    <location>
        <begin position="178"/>
        <end position="197"/>
    </location>
</feature>